<keyword evidence="7 14" id="KW-1133">Transmembrane helix</keyword>
<dbReference type="GO" id="GO:0006508">
    <property type="term" value="P:proteolysis"/>
    <property type="evidence" value="ECO:0007669"/>
    <property type="project" value="UniProtKB-KW"/>
</dbReference>
<dbReference type="PROSITE" id="PS50240">
    <property type="entry name" value="TRYPSIN_DOM"/>
    <property type="match status" value="1"/>
</dbReference>
<dbReference type="SMART" id="SM00192">
    <property type="entry name" value="LDLa"/>
    <property type="match status" value="5"/>
</dbReference>
<feature type="disulfide bond" evidence="12">
    <location>
        <begin position="2046"/>
        <end position="2061"/>
    </location>
</feature>
<dbReference type="Gene3D" id="3.10.250.10">
    <property type="entry name" value="SRCR-like domain"/>
    <property type="match status" value="1"/>
</dbReference>
<feature type="compositionally biased region" description="Acidic residues" evidence="13">
    <location>
        <begin position="567"/>
        <end position="581"/>
    </location>
</feature>
<keyword evidence="4" id="KW-0677">Repeat</keyword>
<dbReference type="OrthoDB" id="9990982at2759"/>
<feature type="domain" description="Peptidase S1" evidence="15">
    <location>
        <begin position="2306"/>
        <end position="2533"/>
    </location>
</feature>
<dbReference type="Pfam" id="PF00057">
    <property type="entry name" value="Ldl_recept_a"/>
    <property type="match status" value="5"/>
</dbReference>
<name>A0A6I9WHM2_9HYME</name>
<keyword evidence="2" id="KW-0645">Protease</keyword>
<keyword evidence="16" id="KW-1185">Reference proteome</keyword>
<keyword evidence="9 12" id="KW-1015">Disulfide bond</keyword>
<keyword evidence="3 14" id="KW-0812">Transmembrane</keyword>
<dbReference type="InterPro" id="IPR002172">
    <property type="entry name" value="LDrepeatLR_classA_rpt"/>
</dbReference>
<comment type="subcellular location">
    <subcellularLocation>
        <location evidence="1">Membrane</location>
        <topology evidence="1">Single-pass membrane protein</topology>
    </subcellularLocation>
</comment>
<evidence type="ECO:0000313" key="16">
    <source>
        <dbReference type="Proteomes" id="UP000504615"/>
    </source>
</evidence>
<feature type="disulfide bond" evidence="12">
    <location>
        <begin position="2148"/>
        <end position="2166"/>
    </location>
</feature>
<evidence type="ECO:0000256" key="9">
    <source>
        <dbReference type="ARBA" id="ARBA00023157"/>
    </source>
</evidence>
<feature type="region of interest" description="Disordered" evidence="13">
    <location>
        <begin position="1193"/>
        <end position="1212"/>
    </location>
</feature>
<accession>A0A6I9WHM2</accession>
<feature type="disulfide bond" evidence="12">
    <location>
        <begin position="2073"/>
        <end position="2091"/>
    </location>
</feature>
<dbReference type="PRINTS" id="PR00261">
    <property type="entry name" value="LDLRECEPTOR"/>
</dbReference>
<feature type="disulfide bond" evidence="12">
    <location>
        <begin position="2066"/>
        <end position="2078"/>
    </location>
</feature>
<organism evidence="16 17">
    <name type="scientific">Pogonomyrmex barbatus</name>
    <name type="common">red harvester ant</name>
    <dbReference type="NCBI Taxonomy" id="144034"/>
    <lineage>
        <taxon>Eukaryota</taxon>
        <taxon>Metazoa</taxon>
        <taxon>Ecdysozoa</taxon>
        <taxon>Arthropoda</taxon>
        <taxon>Hexapoda</taxon>
        <taxon>Insecta</taxon>
        <taxon>Pterygota</taxon>
        <taxon>Neoptera</taxon>
        <taxon>Endopterygota</taxon>
        <taxon>Hymenoptera</taxon>
        <taxon>Apocrita</taxon>
        <taxon>Aculeata</taxon>
        <taxon>Formicoidea</taxon>
        <taxon>Formicidae</taxon>
        <taxon>Myrmicinae</taxon>
        <taxon>Pogonomyrmex</taxon>
    </lineage>
</organism>
<feature type="transmembrane region" description="Helical" evidence="14">
    <location>
        <begin position="192"/>
        <end position="216"/>
    </location>
</feature>
<dbReference type="CDD" id="cd00112">
    <property type="entry name" value="LDLa"/>
    <property type="match status" value="5"/>
</dbReference>
<protein>
    <submittedName>
        <fullName evidence="17">Uncharacterized protein LOC105423231 isoform X2</fullName>
    </submittedName>
</protein>
<evidence type="ECO:0000256" key="13">
    <source>
        <dbReference type="SAM" id="MobiDB-lite"/>
    </source>
</evidence>
<keyword evidence="8 14" id="KW-0472">Membrane</keyword>
<feature type="compositionally biased region" description="Basic and acidic residues" evidence="13">
    <location>
        <begin position="1600"/>
        <end position="1614"/>
    </location>
</feature>
<evidence type="ECO:0000256" key="4">
    <source>
        <dbReference type="ARBA" id="ARBA00022737"/>
    </source>
</evidence>
<evidence type="ECO:0000256" key="12">
    <source>
        <dbReference type="PROSITE-ProRule" id="PRU00124"/>
    </source>
</evidence>
<feature type="compositionally biased region" description="Low complexity" evidence="13">
    <location>
        <begin position="613"/>
        <end position="631"/>
    </location>
</feature>
<feature type="disulfide bond" evidence="12">
    <location>
        <begin position="2034"/>
        <end position="2052"/>
    </location>
</feature>
<evidence type="ECO:0000256" key="6">
    <source>
        <dbReference type="ARBA" id="ARBA00022825"/>
    </source>
</evidence>
<dbReference type="SUPFAM" id="SSF57424">
    <property type="entry name" value="LDL receptor-like module"/>
    <property type="match status" value="5"/>
</dbReference>
<dbReference type="Gene3D" id="2.40.10.10">
    <property type="entry name" value="Trypsin-like serine proteases"/>
    <property type="match status" value="1"/>
</dbReference>
<dbReference type="PROSITE" id="PS01209">
    <property type="entry name" value="LDLRA_1"/>
    <property type="match status" value="4"/>
</dbReference>
<keyword evidence="6" id="KW-0720">Serine protease</keyword>
<dbReference type="GO" id="GO:0004252">
    <property type="term" value="F:serine-type endopeptidase activity"/>
    <property type="evidence" value="ECO:0007669"/>
    <property type="project" value="InterPro"/>
</dbReference>
<dbReference type="GO" id="GO:0005886">
    <property type="term" value="C:plasma membrane"/>
    <property type="evidence" value="ECO:0007669"/>
    <property type="project" value="TreeGrafter"/>
</dbReference>
<evidence type="ECO:0000256" key="2">
    <source>
        <dbReference type="ARBA" id="ARBA00022670"/>
    </source>
</evidence>
<feature type="region of interest" description="Disordered" evidence="13">
    <location>
        <begin position="1599"/>
        <end position="1630"/>
    </location>
</feature>
<dbReference type="Pfam" id="PF15494">
    <property type="entry name" value="SRCR_2"/>
    <property type="match status" value="1"/>
</dbReference>
<reference evidence="17" key="1">
    <citation type="submission" date="2025-08" db="UniProtKB">
        <authorList>
            <consortium name="RefSeq"/>
        </authorList>
    </citation>
    <scope>IDENTIFICATION</scope>
</reference>
<keyword evidence="11" id="KW-0325">Glycoprotein</keyword>
<dbReference type="InterPro" id="IPR043504">
    <property type="entry name" value="Peptidase_S1_PA_chymotrypsin"/>
</dbReference>
<proteinExistence type="predicted"/>
<dbReference type="Gene3D" id="4.10.400.10">
    <property type="entry name" value="Low-density Lipoprotein Receptor"/>
    <property type="match status" value="5"/>
</dbReference>
<keyword evidence="5" id="KW-0378">Hydrolase</keyword>
<dbReference type="GeneID" id="105423231"/>
<dbReference type="InterPro" id="IPR001254">
    <property type="entry name" value="Trypsin_dom"/>
</dbReference>
<feature type="region of interest" description="Disordered" evidence="13">
    <location>
        <begin position="563"/>
        <end position="646"/>
    </location>
</feature>
<feature type="compositionally biased region" description="Basic and acidic residues" evidence="13">
    <location>
        <begin position="1193"/>
        <end position="1205"/>
    </location>
</feature>
<dbReference type="SUPFAM" id="SSF50494">
    <property type="entry name" value="Trypsin-like serine proteases"/>
    <property type="match status" value="1"/>
</dbReference>
<feature type="disulfide bond" evidence="12">
    <location>
        <begin position="2085"/>
        <end position="2100"/>
    </location>
</feature>
<dbReference type="InterPro" id="IPR023415">
    <property type="entry name" value="LDLR_class-A_CS"/>
</dbReference>
<evidence type="ECO:0000256" key="5">
    <source>
        <dbReference type="ARBA" id="ARBA00022801"/>
    </source>
</evidence>
<evidence type="ECO:0000256" key="3">
    <source>
        <dbReference type="ARBA" id="ARBA00022692"/>
    </source>
</evidence>
<dbReference type="SMART" id="SM00020">
    <property type="entry name" value="Tryp_SPc"/>
    <property type="match status" value="1"/>
</dbReference>
<feature type="region of interest" description="Disordered" evidence="13">
    <location>
        <begin position="653"/>
        <end position="672"/>
    </location>
</feature>
<dbReference type="Proteomes" id="UP000504615">
    <property type="component" value="Unplaced"/>
</dbReference>
<feature type="disulfide bond" evidence="12">
    <location>
        <begin position="2160"/>
        <end position="2175"/>
    </location>
</feature>
<feature type="disulfide bond" evidence="12">
    <location>
        <begin position="2141"/>
        <end position="2153"/>
    </location>
</feature>
<feature type="region of interest" description="Disordered" evidence="13">
    <location>
        <begin position="486"/>
        <end position="508"/>
    </location>
</feature>
<feature type="region of interest" description="Disordered" evidence="13">
    <location>
        <begin position="1121"/>
        <end position="1186"/>
    </location>
</feature>
<dbReference type="InterPro" id="IPR036055">
    <property type="entry name" value="LDL_receptor-like_sf"/>
</dbReference>
<feature type="disulfide bond" evidence="12">
    <location>
        <begin position="2008"/>
        <end position="2023"/>
    </location>
</feature>
<keyword evidence="10" id="KW-0675">Receptor</keyword>
<evidence type="ECO:0000256" key="11">
    <source>
        <dbReference type="ARBA" id="ARBA00023180"/>
    </source>
</evidence>
<evidence type="ECO:0000256" key="7">
    <source>
        <dbReference type="ARBA" id="ARBA00022989"/>
    </source>
</evidence>
<dbReference type="PANTHER" id="PTHR22722">
    <property type="entry name" value="LOW-DENSITY LIPOPROTEIN RECEPTOR-RELATED PROTEIN 2-RELATED"/>
    <property type="match status" value="1"/>
</dbReference>
<dbReference type="Pfam" id="PF00089">
    <property type="entry name" value="Trypsin"/>
    <property type="match status" value="1"/>
</dbReference>
<dbReference type="InterPro" id="IPR051221">
    <property type="entry name" value="LDLR-related"/>
</dbReference>
<dbReference type="SUPFAM" id="SSF56487">
    <property type="entry name" value="SRCR-like"/>
    <property type="match status" value="1"/>
</dbReference>
<dbReference type="InterPro" id="IPR001190">
    <property type="entry name" value="SRCR"/>
</dbReference>
<feature type="disulfide bond" evidence="12">
    <location>
        <begin position="2124"/>
        <end position="2139"/>
    </location>
</feature>
<evidence type="ECO:0000256" key="10">
    <source>
        <dbReference type="ARBA" id="ARBA00023170"/>
    </source>
</evidence>
<dbReference type="InterPro" id="IPR036772">
    <property type="entry name" value="SRCR-like_dom_sf"/>
</dbReference>
<comment type="caution">
    <text evidence="12">Lacks conserved residue(s) required for the propagation of feature annotation.</text>
</comment>
<dbReference type="RefSeq" id="XP_011631208.1">
    <property type="nucleotide sequence ID" value="XM_011632906.2"/>
</dbReference>
<evidence type="ECO:0000256" key="1">
    <source>
        <dbReference type="ARBA" id="ARBA00004167"/>
    </source>
</evidence>
<sequence>MSDAAGTDNPAFANEDENGSKLENGGQQQAALNQDRKSADGTPVENGHQRSFISQHYVEPIKPSSEPCYKTETRIEVPADNTEKSLPEPKLNGVHGNGNNNDASFLNNSATSVQINDSGKKEQIEAVNLELVSMRPYTGNNIQTKGQEACEVPADPYEEYFVPVNEHRKYIRGEKLYVTKDKRSRNSYWRRMAWGCALLVVMIAVIIAILAATGVFPTQEATEPLENFENSNTRQINEVQTAGSQEYIKDPPLSPPPLTSTFPPWPTTEETLFQIVPDALDGTLRLDDFNWNDDLSDIKSRVYRQVSAEIEKHLGNILQQTGSTSIIKVYDINKEGEVKFRISHPPRNAPEENQEYIEDMIRKNGNMIGQYHLNRLHVGKLIDQCEHSNLGCTGSCKYDYPAGIFVCTCNSKEILDQDGKTCLPDSDLSNVEMDDISSQSSTEPINDFQGRSRDPGAVDFEPRHPNTWENPDFKINSAETDTSILEPNTKHHEQFDQKSAIDQPSTSTTEHIFENDNFHWNEHSHHSIETTSETEPSIKPFTTEPTVQSFTVPIFEQEYVPSAEPEPIAEPEPTAESEPTAEPEPTVKSESVAEPEPTIKSEFAVEPESTAKPEPTIESESAAEPSAEPQSTLPPEITIQPELTVKSESTTVLEPVAESNPNSESIDESVPTVKSEIIPEMESTIEAEPITEQEFTVKATPVTESTAPISKVDSEIKSNTQFHYLTTEPYLESKTEIFNQPETTVKSISHDNMSGESSTQTSLLNDVNTTDMPKILIDSTVKNDSRNEEFLTTTVKTSENPVNNDKSLEVIPLISKNKSTVINDNMETKTETMTMPSYANNDDKSTESTTIETSLTTLNYENFKYNDNENITSVKPEESATEQFTRNPNLHENKEIDSTTEINLDGNLNNIQEKNFSDEYNLTKQHYSNTRSDVTEQSTLTTPATTVPIVSTEETELTTKSINNDRNFLSSTEHFHTIEINGISNKNPQVYSPKIRPETTTMSETTSTDIFTQSIPGYRQEYIPEPALQPDLNEKNVIEHMPTTVFPKVPKNFAHNVEPLKEPIAKTDDEHIMLIPKSEQPVEIHAIIPQLIPEQVTNKSLRAENSTTERNNGIVVNEDINAEKSAEDATSIGLSARPNDKPTAGPDEIQEHSTSHPLHPAIFPENSVDQFAGKPDDRPVEDMSPFLPDVHREKESMKKAPRLDKDEQDIPNPFETHIDDIITHRPLIHNNADRVNETETKDLLNDVNDSHSAQDEKKVDITKKAAQNHEMNIDNDANNIVKNDLNISEVINDTESKIQNVLQQDSSSKSINNGTEDIIDQKNSVLSKDNDEESKVIPLPVKDKSVDSISQTTMQSIDKETSEPVEIAMMTSAGKKVEEEVGSVAIESSVTSSEKPEENAVEDHYNDITDETLVKGYQHDNTDKKVPVKVIETSKKAVLNNIEPLKIPYNDLRSFDVTNKKNKTDDRIFTVPNPIAIWKDADMTDDRLTTQEPVLPMEIQQEMLTTIAIDKAETITVIDDKQAEKNTEHPTVDQSNEKEIITTTQATLETKTTAQVPILPEELQTTESEILTTMSSEDKGVKEATVDKTESSISIDNVNDEMKKNDAEKEKDDADAVAPSDAMDMNSTSERSMAATTVYENNVNIESGQRIETNNERATENATENAKAATTLMMSTTEKVNGVEGTSPMPNDITTTEDVRPVTELLDDTQPMIDYRSLLFTTIPPKSISFDSELPEEALRVIPLEKSPESKKKSIDKKGFDKYKYKKEKDLSLEDQNEDNVLTERSNPAIFSQTELPIITTGDRYEELNDSVVSSDLDLSIPRFIVADKDTGNILPASKLNPSLDKSENKDTVVETKPKNYPSFIPVSEEIIESVPVTEPYVITLRNYTYTHPVISPDGADSTAVNETANEGRANARANETAGQDVTFFSDQSFSDTEETEVERITEEPSRLTVRTSPLNVESTTAAINSSSEFPSFPFFSKCTTGQFQCVNGTSRDGAYCVSQSAKCDSEHDCSDGSDELNCEAEGCLSNFRCASGQCLKRHLVCNKIIDCDDGSDEHDCENWQCQSDEFRCPNGRCIPGLWQCDGRPDCEGHQDEYNCAESCENNQYLCPTEKWCIPQAWHCNGITDCANGEDEKLCDCALDQFKCQTGGCIPQVQVCDGIENCPDYSDEWGCLMANITADRNLTMETNTDSNSASELINGVPFLKIRQHDGDYRLVCSDGWSEEFSNSYCQALGFAGSDETIESPAWNRSQKILRLKTNPNYRLPLVTNLEEMEFCVSDKVVKVSCQEFTCGLHSAEEPTARSASGITANNEQWSTVALLKELEGGTACTASILGPMHALASYSCIYRHKNNNRWQLFAGGTMLKGHIVKSIVPYPQVKYNQFLYNHDIALIELGEPLVFSRNVSAICLPRQPIQPRQICVTVGWGFPMNEEMNLQQYLKFLSVPTDDSDRCNATSHYADFLTEHDICADKSPCYNDEGAPLMCASESQGSSERWEIQGLLSHHSRCSRGHPAIYSSLEPALSWLRETVPALRTQS</sequence>
<dbReference type="GO" id="GO:0043235">
    <property type="term" value="C:receptor complex"/>
    <property type="evidence" value="ECO:0007669"/>
    <property type="project" value="TreeGrafter"/>
</dbReference>
<evidence type="ECO:0000313" key="17">
    <source>
        <dbReference type="RefSeq" id="XP_011631208.1"/>
    </source>
</evidence>
<feature type="region of interest" description="Disordered" evidence="13">
    <location>
        <begin position="1"/>
        <end position="66"/>
    </location>
</feature>
<gene>
    <name evidence="17" type="primary">LOC105423231</name>
</gene>
<dbReference type="InterPro" id="IPR009003">
    <property type="entry name" value="Peptidase_S1_PA"/>
</dbReference>
<dbReference type="PROSITE" id="PS50068">
    <property type="entry name" value="LDLRA_2"/>
    <property type="match status" value="5"/>
</dbReference>
<evidence type="ECO:0000256" key="8">
    <source>
        <dbReference type="ARBA" id="ARBA00023136"/>
    </source>
</evidence>
<evidence type="ECO:0000259" key="15">
    <source>
        <dbReference type="PROSITE" id="PS50240"/>
    </source>
</evidence>
<evidence type="ECO:0000256" key="14">
    <source>
        <dbReference type="SAM" id="Phobius"/>
    </source>
</evidence>